<organism evidence="2 3">
    <name type="scientific">Metschnikowia aff. pulcherrima</name>
    <dbReference type="NCBI Taxonomy" id="2163413"/>
    <lineage>
        <taxon>Eukaryota</taxon>
        <taxon>Fungi</taxon>
        <taxon>Dikarya</taxon>
        <taxon>Ascomycota</taxon>
        <taxon>Saccharomycotina</taxon>
        <taxon>Pichiomycetes</taxon>
        <taxon>Metschnikowiaceae</taxon>
        <taxon>Metschnikowia</taxon>
    </lineage>
</organism>
<dbReference type="AlphaFoldDB" id="A0A4P6XL61"/>
<evidence type="ECO:0000256" key="1">
    <source>
        <dbReference type="SAM" id="SignalP"/>
    </source>
</evidence>
<reference evidence="3" key="1">
    <citation type="submission" date="2019-03" db="EMBL/GenBank/DDBJ databases">
        <title>Snf2 controls pulcherriminic acid biosynthesis and connects pigmentation and antifungal activity of the yeast Metschnikowia pulcherrima.</title>
        <authorList>
            <person name="Gore-Lloyd D."/>
            <person name="Sumann I."/>
            <person name="Brachmann A.O."/>
            <person name="Schneeberger K."/>
            <person name="Ortiz-Merino R.A."/>
            <person name="Moreno-Beltran M."/>
            <person name="Schlaefli M."/>
            <person name="Kirner P."/>
            <person name="Santos Kron A."/>
            <person name="Wolfe K.H."/>
            <person name="Piel J."/>
            <person name="Ahrens C.H."/>
            <person name="Henk D."/>
            <person name="Freimoser F.M."/>
        </authorList>
    </citation>
    <scope>NUCLEOTIDE SEQUENCE [LARGE SCALE GENOMIC DNA]</scope>
    <source>
        <strain evidence="3">APC 1.2</strain>
    </source>
</reference>
<feature type="chain" id="PRO_5020382374" evidence="1">
    <location>
        <begin position="23"/>
        <end position="285"/>
    </location>
</feature>
<evidence type="ECO:0000313" key="2">
    <source>
        <dbReference type="EMBL" id="QBM86431.1"/>
    </source>
</evidence>
<gene>
    <name evidence="2" type="ORF">METSCH_A10710</name>
</gene>
<keyword evidence="1" id="KW-0732">Signal</keyword>
<accession>A0A4P6XL61</accession>
<sequence length="285" mass="32127">MKVASTLTPFFVLVSAVATAIGKGSPEENNLVSVMQITEVRQNNDACIYDYTLKDSFKNLPLPEWLNSWEDLMSDSLCVSKYDVKVDPNALPKSIASMLAFSLASGYDVREWKPAVLHKRFEKTNLEEMMDVLWKTGDISQSLRQVSPEEIEKQAGSLGVEKREIFKVGNVNWLYDENNKARVLVLEQLRDSLRDQGGNELRLKRSAICHEDRGWRGCFLWSGGEKRVKAHVGADILSSAIGGYNSDDWVSAKAAGAVWGREWNRHHDVERPHNACVSNRPNRCT</sequence>
<feature type="signal peptide" evidence="1">
    <location>
        <begin position="1"/>
        <end position="22"/>
    </location>
</feature>
<name>A0A4P6XL61_9ASCO</name>
<dbReference type="Proteomes" id="UP000292447">
    <property type="component" value="Chromosome I"/>
</dbReference>
<dbReference type="EMBL" id="CP034456">
    <property type="protein sequence ID" value="QBM86431.1"/>
    <property type="molecule type" value="Genomic_DNA"/>
</dbReference>
<evidence type="ECO:0000313" key="3">
    <source>
        <dbReference type="Proteomes" id="UP000292447"/>
    </source>
</evidence>
<proteinExistence type="predicted"/>
<protein>
    <submittedName>
        <fullName evidence="2">Uncharacterized protein</fullName>
    </submittedName>
</protein>
<keyword evidence="3" id="KW-1185">Reference proteome</keyword>